<name>A0A2V0PB07_9CHLO</name>
<dbReference type="InParanoid" id="A0A2V0PB07"/>
<gene>
    <name evidence="1" type="ORF">Rsub_09451</name>
</gene>
<evidence type="ECO:0000313" key="2">
    <source>
        <dbReference type="Proteomes" id="UP000247498"/>
    </source>
</evidence>
<reference evidence="1 2" key="1">
    <citation type="journal article" date="2018" name="Sci. Rep.">
        <title>Raphidocelis subcapitata (=Pseudokirchneriella subcapitata) provides an insight into genome evolution and environmental adaptations in the Sphaeropleales.</title>
        <authorList>
            <person name="Suzuki S."/>
            <person name="Yamaguchi H."/>
            <person name="Nakajima N."/>
            <person name="Kawachi M."/>
        </authorList>
    </citation>
    <scope>NUCLEOTIDE SEQUENCE [LARGE SCALE GENOMIC DNA]</scope>
    <source>
        <strain evidence="1 2">NIES-35</strain>
    </source>
</reference>
<accession>A0A2V0PB07</accession>
<proteinExistence type="predicted"/>
<protein>
    <submittedName>
        <fullName evidence="1">Uncharacterized protein</fullName>
    </submittedName>
</protein>
<dbReference type="OrthoDB" id="531882at2759"/>
<keyword evidence="2" id="KW-1185">Reference proteome</keyword>
<sequence>MLKVLHNHIFASKLRDVFASSPLVLVYQTVGTVDVSEAAAKLQSQLDAALPAARLRVRMCRMRNSVAAGAGDAALARLFQASNLIVGFGPEAAAAAAADADAAAAEARAGRRDGLAEVLGGLFGASAAQQQEQQQQQPRGFEHRTLAKAFNLGAALPGQQPLVLLGAFYGRESIRLAHLKEWVGLDETRVYSELLGALESPMQALLALDGPAADLASTLDAAAPHDVLAALDARAAAAGGEGGGGAAATAGA</sequence>
<dbReference type="Proteomes" id="UP000247498">
    <property type="component" value="Unassembled WGS sequence"/>
</dbReference>
<organism evidence="1 2">
    <name type="scientific">Raphidocelis subcapitata</name>
    <dbReference type="NCBI Taxonomy" id="307507"/>
    <lineage>
        <taxon>Eukaryota</taxon>
        <taxon>Viridiplantae</taxon>
        <taxon>Chlorophyta</taxon>
        <taxon>core chlorophytes</taxon>
        <taxon>Chlorophyceae</taxon>
        <taxon>CS clade</taxon>
        <taxon>Sphaeropleales</taxon>
        <taxon>Selenastraceae</taxon>
        <taxon>Raphidocelis</taxon>
    </lineage>
</organism>
<dbReference type="AlphaFoldDB" id="A0A2V0PB07"/>
<dbReference type="EMBL" id="BDRX01000085">
    <property type="protein sequence ID" value="GBF96709.1"/>
    <property type="molecule type" value="Genomic_DNA"/>
</dbReference>
<comment type="caution">
    <text evidence="1">The sequence shown here is derived from an EMBL/GenBank/DDBJ whole genome shotgun (WGS) entry which is preliminary data.</text>
</comment>
<evidence type="ECO:0000313" key="1">
    <source>
        <dbReference type="EMBL" id="GBF96709.1"/>
    </source>
</evidence>